<proteinExistence type="predicted"/>
<protein>
    <submittedName>
        <fullName evidence="2">DinB family protein</fullName>
    </submittedName>
</protein>
<keyword evidence="3" id="KW-1185">Reference proteome</keyword>
<dbReference type="Proteomes" id="UP000317519">
    <property type="component" value="Unassembled WGS sequence"/>
</dbReference>
<organism evidence="2 3">
    <name type="scientific">Flavobacterium tiangeerense</name>
    <dbReference type="NCBI Taxonomy" id="459471"/>
    <lineage>
        <taxon>Bacteria</taxon>
        <taxon>Pseudomonadati</taxon>
        <taxon>Bacteroidota</taxon>
        <taxon>Flavobacteriia</taxon>
        <taxon>Flavobacteriales</taxon>
        <taxon>Flavobacteriaceae</taxon>
        <taxon>Flavobacterium</taxon>
    </lineage>
</organism>
<dbReference type="Pfam" id="PF12867">
    <property type="entry name" value="DinB_2"/>
    <property type="match status" value="1"/>
</dbReference>
<comment type="caution">
    <text evidence="2">The sequence shown here is derived from an EMBL/GenBank/DDBJ whole genome shotgun (WGS) entry which is preliminary data.</text>
</comment>
<dbReference type="SUPFAM" id="SSF109854">
    <property type="entry name" value="DinB/YfiT-like putative metalloenzymes"/>
    <property type="match status" value="1"/>
</dbReference>
<reference evidence="2 3" key="1">
    <citation type="journal article" date="2015" name="Stand. Genomic Sci.">
        <title>Genomic Encyclopedia of Bacterial and Archaeal Type Strains, Phase III: the genomes of soil and plant-associated and newly described type strains.</title>
        <authorList>
            <person name="Whitman W.B."/>
            <person name="Woyke T."/>
            <person name="Klenk H.P."/>
            <person name="Zhou Y."/>
            <person name="Lilburn T.G."/>
            <person name="Beck B.J."/>
            <person name="De Vos P."/>
            <person name="Vandamme P."/>
            <person name="Eisen J.A."/>
            <person name="Garrity G."/>
            <person name="Hugenholtz P."/>
            <person name="Kyrpides N.C."/>
        </authorList>
    </citation>
    <scope>NUCLEOTIDE SEQUENCE [LARGE SCALE GENOMIC DNA]</scope>
    <source>
        <strain evidence="2 3">CGMCC 1.6847</strain>
    </source>
</reference>
<sequence length="152" mass="17298">MKQLFDVATTSRKMMSKFLDSYSLDQLNAIPLGCSNNLIWNIGHIIVSQQMLVYKLSGLPMLVSEELVEKYKKGTRPEGDVTQAEVDEIKALLFATIAQTQRDYEQKKFVSYMEYTTSTGDHVLQNAEDALAFSNFHEGLHIGNMLIIRKFI</sequence>
<evidence type="ECO:0000313" key="2">
    <source>
        <dbReference type="EMBL" id="TWI01343.1"/>
    </source>
</evidence>
<evidence type="ECO:0000313" key="3">
    <source>
        <dbReference type="Proteomes" id="UP000317519"/>
    </source>
</evidence>
<dbReference type="RefSeq" id="WP_144890277.1">
    <property type="nucleotide sequence ID" value="NZ_VLKO01000003.1"/>
</dbReference>
<dbReference type="InterPro" id="IPR034660">
    <property type="entry name" value="DinB/YfiT-like"/>
</dbReference>
<accession>A0ABY3FMB9</accession>
<dbReference type="InterPro" id="IPR024775">
    <property type="entry name" value="DinB-like"/>
</dbReference>
<dbReference type="EMBL" id="VLKO01000003">
    <property type="protein sequence ID" value="TWI01343.1"/>
    <property type="molecule type" value="Genomic_DNA"/>
</dbReference>
<feature type="domain" description="DinB-like" evidence="1">
    <location>
        <begin position="10"/>
        <end position="143"/>
    </location>
</feature>
<gene>
    <name evidence="2" type="ORF">IQ05_00920</name>
</gene>
<dbReference type="Gene3D" id="1.20.120.450">
    <property type="entry name" value="dinb family like domain"/>
    <property type="match status" value="1"/>
</dbReference>
<evidence type="ECO:0000259" key="1">
    <source>
        <dbReference type="Pfam" id="PF12867"/>
    </source>
</evidence>
<name>A0ABY3FMB9_9FLAO</name>